<gene>
    <name evidence="2" type="ORF">KP79_PYT11313</name>
</gene>
<reference evidence="2 3" key="1">
    <citation type="journal article" date="2017" name="Nat. Ecol. Evol.">
        <title>Scallop genome provides insights into evolution of bilaterian karyotype and development.</title>
        <authorList>
            <person name="Wang S."/>
            <person name="Zhang J."/>
            <person name="Jiao W."/>
            <person name="Li J."/>
            <person name="Xun X."/>
            <person name="Sun Y."/>
            <person name="Guo X."/>
            <person name="Huan P."/>
            <person name="Dong B."/>
            <person name="Zhang L."/>
            <person name="Hu X."/>
            <person name="Sun X."/>
            <person name="Wang J."/>
            <person name="Zhao C."/>
            <person name="Wang Y."/>
            <person name="Wang D."/>
            <person name="Huang X."/>
            <person name="Wang R."/>
            <person name="Lv J."/>
            <person name="Li Y."/>
            <person name="Zhang Z."/>
            <person name="Liu B."/>
            <person name="Lu W."/>
            <person name="Hui Y."/>
            <person name="Liang J."/>
            <person name="Zhou Z."/>
            <person name="Hou R."/>
            <person name="Li X."/>
            <person name="Liu Y."/>
            <person name="Li H."/>
            <person name="Ning X."/>
            <person name="Lin Y."/>
            <person name="Zhao L."/>
            <person name="Xing Q."/>
            <person name="Dou J."/>
            <person name="Li Y."/>
            <person name="Mao J."/>
            <person name="Guo H."/>
            <person name="Dou H."/>
            <person name="Li T."/>
            <person name="Mu C."/>
            <person name="Jiang W."/>
            <person name="Fu Q."/>
            <person name="Fu X."/>
            <person name="Miao Y."/>
            <person name="Liu J."/>
            <person name="Yu Q."/>
            <person name="Li R."/>
            <person name="Liao H."/>
            <person name="Li X."/>
            <person name="Kong Y."/>
            <person name="Jiang Z."/>
            <person name="Chourrout D."/>
            <person name="Li R."/>
            <person name="Bao Z."/>
        </authorList>
    </citation>
    <scope>NUCLEOTIDE SEQUENCE [LARGE SCALE GENOMIC DNA]</scope>
    <source>
        <strain evidence="2 3">PY_sf001</strain>
    </source>
</reference>
<dbReference type="Proteomes" id="UP000242188">
    <property type="component" value="Unassembled WGS sequence"/>
</dbReference>
<protein>
    <submittedName>
        <fullName evidence="2">Uncharacterized protein</fullName>
    </submittedName>
</protein>
<dbReference type="EMBL" id="NEDP02000586">
    <property type="protein sequence ID" value="OWF55593.1"/>
    <property type="molecule type" value="Genomic_DNA"/>
</dbReference>
<comment type="caution">
    <text evidence="2">The sequence shown here is derived from an EMBL/GenBank/DDBJ whole genome shotgun (WGS) entry which is preliminary data.</text>
</comment>
<feature type="signal peptide" evidence="1">
    <location>
        <begin position="1"/>
        <end position="22"/>
    </location>
</feature>
<organism evidence="2 3">
    <name type="scientific">Mizuhopecten yessoensis</name>
    <name type="common">Japanese scallop</name>
    <name type="synonym">Patinopecten yessoensis</name>
    <dbReference type="NCBI Taxonomy" id="6573"/>
    <lineage>
        <taxon>Eukaryota</taxon>
        <taxon>Metazoa</taxon>
        <taxon>Spiralia</taxon>
        <taxon>Lophotrochozoa</taxon>
        <taxon>Mollusca</taxon>
        <taxon>Bivalvia</taxon>
        <taxon>Autobranchia</taxon>
        <taxon>Pteriomorphia</taxon>
        <taxon>Pectinida</taxon>
        <taxon>Pectinoidea</taxon>
        <taxon>Pectinidae</taxon>
        <taxon>Mizuhopecten</taxon>
    </lineage>
</organism>
<keyword evidence="3" id="KW-1185">Reference proteome</keyword>
<name>A0A210R3F8_MIZYE</name>
<accession>A0A210R3F8</accession>
<evidence type="ECO:0000313" key="3">
    <source>
        <dbReference type="Proteomes" id="UP000242188"/>
    </source>
</evidence>
<keyword evidence="1" id="KW-0732">Signal</keyword>
<dbReference type="AlphaFoldDB" id="A0A210R3F8"/>
<evidence type="ECO:0000256" key="1">
    <source>
        <dbReference type="SAM" id="SignalP"/>
    </source>
</evidence>
<sequence>MATSTIVLFITVLVSICHQIAGQYGNEPFPPTGRYRDPTVLKYFHRICQEARCGFEQVCERSRFQGSPRLYTCVQTPGGSMKQGDCPHRNFIQGTQIECNTDYGCRRFSDICCHGVGTSRCMRPRRSGSNNNNNRGY</sequence>
<proteinExistence type="predicted"/>
<feature type="chain" id="PRO_5012668109" evidence="1">
    <location>
        <begin position="23"/>
        <end position="137"/>
    </location>
</feature>
<evidence type="ECO:0000313" key="2">
    <source>
        <dbReference type="EMBL" id="OWF55593.1"/>
    </source>
</evidence>
<dbReference type="OrthoDB" id="10465811at2759"/>